<dbReference type="AlphaFoldDB" id="A0A6V8KIG8"/>
<evidence type="ECO:0000313" key="2">
    <source>
        <dbReference type="EMBL" id="GFJ82198.1"/>
    </source>
</evidence>
<gene>
    <name evidence="2" type="ORF">Phou_063780</name>
</gene>
<keyword evidence="1" id="KW-0812">Transmembrane</keyword>
<dbReference type="Proteomes" id="UP000482800">
    <property type="component" value="Unassembled WGS sequence"/>
</dbReference>
<reference evidence="2 3" key="1">
    <citation type="submission" date="2020-03" db="EMBL/GenBank/DDBJ databases">
        <title>Whole genome shotgun sequence of Phytohabitans houttuyneae NBRC 108639.</title>
        <authorList>
            <person name="Komaki H."/>
            <person name="Tamura T."/>
        </authorList>
    </citation>
    <scope>NUCLEOTIDE SEQUENCE [LARGE SCALE GENOMIC DNA]</scope>
    <source>
        <strain evidence="2 3">NBRC 108639</strain>
    </source>
</reference>
<organism evidence="2 3">
    <name type="scientific">Phytohabitans houttuyneae</name>
    <dbReference type="NCBI Taxonomy" id="1076126"/>
    <lineage>
        <taxon>Bacteria</taxon>
        <taxon>Bacillati</taxon>
        <taxon>Actinomycetota</taxon>
        <taxon>Actinomycetes</taxon>
        <taxon>Micromonosporales</taxon>
        <taxon>Micromonosporaceae</taxon>
    </lineage>
</organism>
<dbReference type="Pfam" id="PF03083">
    <property type="entry name" value="MtN3_slv"/>
    <property type="match status" value="1"/>
</dbReference>
<feature type="transmembrane region" description="Helical" evidence="1">
    <location>
        <begin position="36"/>
        <end position="56"/>
    </location>
</feature>
<keyword evidence="1" id="KW-0472">Membrane</keyword>
<evidence type="ECO:0008006" key="4">
    <source>
        <dbReference type="Google" id="ProtNLM"/>
    </source>
</evidence>
<keyword evidence="3" id="KW-1185">Reference proteome</keyword>
<comment type="caution">
    <text evidence="2">The sequence shown here is derived from an EMBL/GenBank/DDBJ whole genome shotgun (WGS) entry which is preliminary data.</text>
</comment>
<dbReference type="RefSeq" id="WP_173062390.1">
    <property type="nucleotide sequence ID" value="NZ_BAABGO010000016.1"/>
</dbReference>
<sequence length="99" mass="10599">MASTLGIVAASWGVVMAVAPLLQIRRMIIRRSSEDISLGYFAVLLPGFALWIAYGWSRADWALLVPNAAALTVGIATILASLALRRASADGHLSPEHRD</sequence>
<dbReference type="Gene3D" id="1.20.1280.290">
    <property type="match status" value="1"/>
</dbReference>
<feature type="transmembrane region" description="Helical" evidence="1">
    <location>
        <begin position="62"/>
        <end position="84"/>
    </location>
</feature>
<accession>A0A6V8KIG8</accession>
<dbReference type="InterPro" id="IPR004316">
    <property type="entry name" value="SWEET_rpt"/>
</dbReference>
<reference evidence="2 3" key="2">
    <citation type="submission" date="2020-03" db="EMBL/GenBank/DDBJ databases">
        <authorList>
            <person name="Ichikawa N."/>
            <person name="Kimura A."/>
            <person name="Kitahashi Y."/>
            <person name="Uohara A."/>
        </authorList>
    </citation>
    <scope>NUCLEOTIDE SEQUENCE [LARGE SCALE GENOMIC DNA]</scope>
    <source>
        <strain evidence="2 3">NBRC 108639</strain>
    </source>
</reference>
<evidence type="ECO:0000313" key="3">
    <source>
        <dbReference type="Proteomes" id="UP000482800"/>
    </source>
</evidence>
<proteinExistence type="predicted"/>
<evidence type="ECO:0000256" key="1">
    <source>
        <dbReference type="SAM" id="Phobius"/>
    </source>
</evidence>
<protein>
    <recommendedName>
        <fullName evidence="4">Sugar transporter SemiSWEET</fullName>
    </recommendedName>
</protein>
<dbReference type="GO" id="GO:0016020">
    <property type="term" value="C:membrane"/>
    <property type="evidence" value="ECO:0007669"/>
    <property type="project" value="InterPro"/>
</dbReference>
<feature type="transmembrane region" description="Helical" evidence="1">
    <location>
        <begin position="6"/>
        <end position="24"/>
    </location>
</feature>
<keyword evidence="1" id="KW-1133">Transmembrane helix</keyword>
<name>A0A6V8KIG8_9ACTN</name>
<dbReference type="EMBL" id="BLPF01000002">
    <property type="protein sequence ID" value="GFJ82198.1"/>
    <property type="molecule type" value="Genomic_DNA"/>
</dbReference>